<reference evidence="1 2" key="1">
    <citation type="submission" date="2015-07" db="EMBL/GenBank/DDBJ databases">
        <title>Comparative genomics of the Sigatoka disease complex on banana suggests a link between parallel evolutionary changes in Pseudocercospora fijiensis and Pseudocercospora eumusae and increased virulence on the banana host.</title>
        <authorList>
            <person name="Chang T.-C."/>
            <person name="Salvucci A."/>
            <person name="Crous P.W."/>
            <person name="Stergiopoulos I."/>
        </authorList>
    </citation>
    <scope>NUCLEOTIDE SEQUENCE [LARGE SCALE GENOMIC DNA]</scope>
    <source>
        <strain evidence="1 2">CBS 114824</strain>
    </source>
</reference>
<gene>
    <name evidence="1" type="ORF">AC578_7556</name>
</gene>
<dbReference type="AlphaFoldDB" id="A0A139HRK3"/>
<protein>
    <submittedName>
        <fullName evidence="1">Uncharacterized protein</fullName>
    </submittedName>
</protein>
<dbReference type="EMBL" id="LFZN01000015">
    <property type="protein sequence ID" value="KXT05080.1"/>
    <property type="molecule type" value="Genomic_DNA"/>
</dbReference>
<organism evidence="1 2">
    <name type="scientific">Pseudocercospora eumusae</name>
    <dbReference type="NCBI Taxonomy" id="321146"/>
    <lineage>
        <taxon>Eukaryota</taxon>
        <taxon>Fungi</taxon>
        <taxon>Dikarya</taxon>
        <taxon>Ascomycota</taxon>
        <taxon>Pezizomycotina</taxon>
        <taxon>Dothideomycetes</taxon>
        <taxon>Dothideomycetidae</taxon>
        <taxon>Mycosphaerellales</taxon>
        <taxon>Mycosphaerellaceae</taxon>
        <taxon>Pseudocercospora</taxon>
    </lineage>
</organism>
<dbReference type="Proteomes" id="UP000070133">
    <property type="component" value="Unassembled WGS sequence"/>
</dbReference>
<comment type="caution">
    <text evidence="1">The sequence shown here is derived from an EMBL/GenBank/DDBJ whole genome shotgun (WGS) entry which is preliminary data.</text>
</comment>
<keyword evidence="2" id="KW-1185">Reference proteome</keyword>
<evidence type="ECO:0000313" key="2">
    <source>
        <dbReference type="Proteomes" id="UP000070133"/>
    </source>
</evidence>
<sequence length="210" mass="23479">MTLHFLTSTHAFGSTSCVPPDRVCSIFSGVAWNPCSGKHNRCAHGPVPQYCTLKMRQLADQATTESVCLARHNGGQAVSDYGHFFSVGLENAGSPLQQNLARDYINRTALGTELSPTIRAKVHRVADLMLDVHKTLVHMRYLEPEAIELGPHDINVTLCREHKIDRSIVYLWQILPYLVLSYAETSVFIFGGTLVDFRDEEHIVNSRDSK</sequence>
<evidence type="ECO:0000313" key="1">
    <source>
        <dbReference type="EMBL" id="KXT05080.1"/>
    </source>
</evidence>
<accession>A0A139HRK3</accession>
<proteinExistence type="predicted"/>
<name>A0A139HRK3_9PEZI</name>
<dbReference type="OrthoDB" id="3650282at2759"/>